<keyword evidence="3" id="KW-1185">Reference proteome</keyword>
<proteinExistence type="predicted"/>
<name>A0A811V999_CERCA</name>
<evidence type="ECO:0000256" key="1">
    <source>
        <dbReference type="SAM" id="MobiDB-lite"/>
    </source>
</evidence>
<feature type="region of interest" description="Disordered" evidence="1">
    <location>
        <begin position="44"/>
        <end position="63"/>
    </location>
</feature>
<organism evidence="2 3">
    <name type="scientific">Ceratitis capitata</name>
    <name type="common">Mediterranean fruit fly</name>
    <name type="synonym">Tephritis capitata</name>
    <dbReference type="NCBI Taxonomy" id="7213"/>
    <lineage>
        <taxon>Eukaryota</taxon>
        <taxon>Metazoa</taxon>
        <taxon>Ecdysozoa</taxon>
        <taxon>Arthropoda</taxon>
        <taxon>Hexapoda</taxon>
        <taxon>Insecta</taxon>
        <taxon>Pterygota</taxon>
        <taxon>Neoptera</taxon>
        <taxon>Endopterygota</taxon>
        <taxon>Diptera</taxon>
        <taxon>Brachycera</taxon>
        <taxon>Muscomorpha</taxon>
        <taxon>Tephritoidea</taxon>
        <taxon>Tephritidae</taxon>
        <taxon>Ceratitis</taxon>
        <taxon>Ceratitis</taxon>
    </lineage>
</organism>
<evidence type="ECO:0000313" key="2">
    <source>
        <dbReference type="EMBL" id="CAD7011910.1"/>
    </source>
</evidence>
<sequence length="123" mass="14253">MENYINEGKSKKKCYIFHTKALKKQSTRLTKFCKKNEIGTYQRRKRKQLLKQNASNKRTTTTTSSLAIQLNVATDATAAAADGAAADVHFMTFSHDLAHTQNLITRKRRHRQVTRKTMQKRWL</sequence>
<dbReference type="Proteomes" id="UP000606786">
    <property type="component" value="Unassembled WGS sequence"/>
</dbReference>
<dbReference type="EMBL" id="CAJHJT010000056">
    <property type="protein sequence ID" value="CAD7011910.1"/>
    <property type="molecule type" value="Genomic_DNA"/>
</dbReference>
<feature type="compositionally biased region" description="Polar residues" evidence="1">
    <location>
        <begin position="50"/>
        <end position="63"/>
    </location>
</feature>
<gene>
    <name evidence="2" type="ORF">CCAP1982_LOCUS20021</name>
</gene>
<protein>
    <submittedName>
        <fullName evidence="2">(Mediterranean fruit fly) hypothetical protein</fullName>
    </submittedName>
</protein>
<accession>A0A811V999</accession>
<comment type="caution">
    <text evidence="2">The sequence shown here is derived from an EMBL/GenBank/DDBJ whole genome shotgun (WGS) entry which is preliminary data.</text>
</comment>
<evidence type="ECO:0000313" key="3">
    <source>
        <dbReference type="Proteomes" id="UP000606786"/>
    </source>
</evidence>
<dbReference type="AlphaFoldDB" id="A0A811V999"/>
<reference evidence="2" key="1">
    <citation type="submission" date="2020-11" db="EMBL/GenBank/DDBJ databases">
        <authorList>
            <person name="Whitehead M."/>
        </authorList>
    </citation>
    <scope>NUCLEOTIDE SEQUENCE</scope>
    <source>
        <strain evidence="2">EGII</strain>
    </source>
</reference>